<dbReference type="PANTHER" id="PTHR30213">
    <property type="entry name" value="INNER MEMBRANE PROTEIN YHJD"/>
    <property type="match status" value="1"/>
</dbReference>
<organism evidence="7 8">
    <name type="scientific">Candidatus Aeolococcus gillhamiae</name>
    <dbReference type="NCBI Taxonomy" id="3127015"/>
    <lineage>
        <taxon>Bacteria</taxon>
        <taxon>Bacillati</taxon>
        <taxon>Candidatus Dormiibacterota</taxon>
        <taxon>Candidatus Dormibacteria</taxon>
        <taxon>Candidatus Aeolococcales</taxon>
        <taxon>Candidatus Aeolococcaceae</taxon>
        <taxon>Candidatus Aeolococcus</taxon>
    </lineage>
</organism>
<keyword evidence="3 6" id="KW-0812">Transmembrane</keyword>
<evidence type="ECO:0000256" key="5">
    <source>
        <dbReference type="ARBA" id="ARBA00023136"/>
    </source>
</evidence>
<dbReference type="InterPro" id="IPR017039">
    <property type="entry name" value="Virul_fac_BrkB"/>
</dbReference>
<evidence type="ECO:0000256" key="6">
    <source>
        <dbReference type="SAM" id="Phobius"/>
    </source>
</evidence>
<evidence type="ECO:0000256" key="4">
    <source>
        <dbReference type="ARBA" id="ARBA00022989"/>
    </source>
</evidence>
<dbReference type="Proteomes" id="UP000248724">
    <property type="component" value="Unassembled WGS sequence"/>
</dbReference>
<accession>A0A2W6ABL4</accession>
<evidence type="ECO:0000256" key="2">
    <source>
        <dbReference type="ARBA" id="ARBA00022475"/>
    </source>
</evidence>
<dbReference type="EMBL" id="QHBU01000130">
    <property type="protein sequence ID" value="PZR80914.1"/>
    <property type="molecule type" value="Genomic_DNA"/>
</dbReference>
<dbReference type="PANTHER" id="PTHR30213:SF1">
    <property type="entry name" value="INNER MEMBRANE PROTEIN YHJD"/>
    <property type="match status" value="1"/>
</dbReference>
<reference evidence="7 8" key="1">
    <citation type="journal article" date="2017" name="Nature">
        <title>Atmospheric trace gases support primary production in Antarctic desert surface soil.</title>
        <authorList>
            <person name="Ji M."/>
            <person name="Greening C."/>
            <person name="Vanwonterghem I."/>
            <person name="Carere C.R."/>
            <person name="Bay S.K."/>
            <person name="Steen J.A."/>
            <person name="Montgomery K."/>
            <person name="Lines T."/>
            <person name="Beardall J."/>
            <person name="van Dorst J."/>
            <person name="Snape I."/>
            <person name="Stott M.B."/>
            <person name="Hugenholtz P."/>
            <person name="Ferrari B.C."/>
        </authorList>
    </citation>
    <scope>NUCLEOTIDE SEQUENCE [LARGE SCALE GENOMIC DNA]</scope>
    <source>
        <strain evidence="7">RRmetagenome_bin12</strain>
    </source>
</reference>
<feature type="transmembrane region" description="Helical" evidence="6">
    <location>
        <begin position="262"/>
        <end position="286"/>
    </location>
</feature>
<evidence type="ECO:0008006" key="9">
    <source>
        <dbReference type="Google" id="ProtNLM"/>
    </source>
</evidence>
<feature type="transmembrane region" description="Helical" evidence="6">
    <location>
        <begin position="44"/>
        <end position="68"/>
    </location>
</feature>
<evidence type="ECO:0000313" key="8">
    <source>
        <dbReference type="Proteomes" id="UP000248724"/>
    </source>
</evidence>
<comment type="caution">
    <text evidence="7">The sequence shown here is derived from an EMBL/GenBank/DDBJ whole genome shotgun (WGS) entry which is preliminary data.</text>
</comment>
<feature type="transmembrane region" description="Helical" evidence="6">
    <location>
        <begin position="196"/>
        <end position="217"/>
    </location>
</feature>
<feature type="transmembrane region" description="Helical" evidence="6">
    <location>
        <begin position="229"/>
        <end position="250"/>
    </location>
</feature>
<name>A0A2W6ABL4_9BACT</name>
<dbReference type="PIRSF" id="PIRSF035875">
    <property type="entry name" value="RNase_BN"/>
    <property type="match status" value="1"/>
</dbReference>
<feature type="transmembrane region" description="Helical" evidence="6">
    <location>
        <begin position="113"/>
        <end position="133"/>
    </location>
</feature>
<gene>
    <name evidence="7" type="ORF">DLM65_06970</name>
</gene>
<evidence type="ECO:0000313" key="7">
    <source>
        <dbReference type="EMBL" id="PZR80914.1"/>
    </source>
</evidence>
<sequence>MPCTPSGSPPSPSIAGVKDRLFRSLPVRAIGRFLNAQGPNWGTIIAWNLFFAFFPMVFLVISAVGLALHDPSTRATIQQQVLAAFPSCQAKQSSGGSCELITALNDFRRSSGLFAIVGVLGLLWSGASLFSAIENGLNSLYPCKSRDFLQQKLMAIGMVVVFIVMALPLLLSGSLLSLLQSIPGLPGFLHGGVAGILLQVSAGIVDASLLFGIIYYVVPHRKQHVRDIVAGAIAAGVLFETLTLVFPLYFKLVTNAPQWGQTFGLVFVLLFYFFLLSQIIVLGGALNAEIGRDAESCDAPGLPAGGLDGEALLKERAVGSATR</sequence>
<keyword evidence="2" id="KW-1003">Cell membrane</keyword>
<dbReference type="Pfam" id="PF03631">
    <property type="entry name" value="Virul_fac_BrkB"/>
    <property type="match status" value="1"/>
</dbReference>
<evidence type="ECO:0000256" key="1">
    <source>
        <dbReference type="ARBA" id="ARBA00004651"/>
    </source>
</evidence>
<keyword evidence="5 6" id="KW-0472">Membrane</keyword>
<dbReference type="AlphaFoldDB" id="A0A2W6ABL4"/>
<dbReference type="GO" id="GO:0005886">
    <property type="term" value="C:plasma membrane"/>
    <property type="evidence" value="ECO:0007669"/>
    <property type="project" value="UniProtKB-SubCell"/>
</dbReference>
<feature type="transmembrane region" description="Helical" evidence="6">
    <location>
        <begin position="153"/>
        <end position="176"/>
    </location>
</feature>
<keyword evidence="4 6" id="KW-1133">Transmembrane helix</keyword>
<protein>
    <recommendedName>
        <fullName evidence="9">YihY/virulence factor BrkB family protein</fullName>
    </recommendedName>
</protein>
<evidence type="ECO:0000256" key="3">
    <source>
        <dbReference type="ARBA" id="ARBA00022692"/>
    </source>
</evidence>
<comment type="subcellular location">
    <subcellularLocation>
        <location evidence="1">Cell membrane</location>
        <topology evidence="1">Multi-pass membrane protein</topology>
    </subcellularLocation>
</comment>
<proteinExistence type="predicted"/>